<dbReference type="OrthoDB" id="9811121at2"/>
<name>A0A5P1RDU7_9GAMM</name>
<evidence type="ECO:0000313" key="5">
    <source>
        <dbReference type="Proteomes" id="UP000324760"/>
    </source>
</evidence>
<dbReference type="InterPro" id="IPR003010">
    <property type="entry name" value="C-N_Hydrolase"/>
</dbReference>
<dbReference type="RefSeq" id="WP_138986897.1">
    <property type="nucleotide sequence ID" value="NZ_CP043869.1"/>
</dbReference>
<comment type="similarity">
    <text evidence="1">Belongs to the carbon-nitrogen hydrolase superfamily. NIT1/NIT2 family.</text>
</comment>
<dbReference type="AlphaFoldDB" id="A0A5P1RDU7"/>
<dbReference type="GO" id="GO:0016811">
    <property type="term" value="F:hydrolase activity, acting on carbon-nitrogen (but not peptide) bonds, in linear amides"/>
    <property type="evidence" value="ECO:0007669"/>
    <property type="project" value="InterPro"/>
</dbReference>
<sequence length="271" mass="30094">MSKVAAIQMVSGATVISNLKQAERLLREAAAQGANLLLLPENFALFNSQNLYELAKDEEKTGSVFHWLSELARELAVWIFAGSFPVLTSTPQSTRVRSSLVVFSDKGEQVARYDKRHLFDVDVSDGQGSYRESHFVEPGDHLVVVDTPLGGVGLSICYDLRFPHHFWALRERGADIIVVPSAFTRVTGEAHWEVLLRARAIETQCYIIGANQGGRHDEARETSGQSMIVDPWGGVASRLTRGEGVAVAEIDQELLRCIRQKMPVLQHRRSV</sequence>
<dbReference type="Pfam" id="PF00795">
    <property type="entry name" value="CN_hydrolase"/>
    <property type="match status" value="1"/>
</dbReference>
<dbReference type="EMBL" id="CP043869">
    <property type="protein sequence ID" value="QEQ97462.1"/>
    <property type="molecule type" value="Genomic_DNA"/>
</dbReference>
<dbReference type="PANTHER" id="PTHR23088:SF27">
    <property type="entry name" value="DEAMINATED GLUTATHIONE AMIDASE"/>
    <property type="match status" value="1"/>
</dbReference>
<feature type="domain" description="CN hydrolase" evidence="3">
    <location>
        <begin position="2"/>
        <end position="252"/>
    </location>
</feature>
<organism evidence="4 5">
    <name type="scientific">Neptunomonas concharum</name>
    <dbReference type="NCBI Taxonomy" id="1031538"/>
    <lineage>
        <taxon>Bacteria</taxon>
        <taxon>Pseudomonadati</taxon>
        <taxon>Pseudomonadota</taxon>
        <taxon>Gammaproteobacteria</taxon>
        <taxon>Oceanospirillales</taxon>
        <taxon>Oceanospirillaceae</taxon>
        <taxon>Neptunomonas</taxon>
    </lineage>
</organism>
<dbReference type="PROSITE" id="PS50263">
    <property type="entry name" value="CN_HYDROLASE"/>
    <property type="match status" value="1"/>
</dbReference>
<dbReference type="Proteomes" id="UP000324760">
    <property type="component" value="Chromosome"/>
</dbReference>
<dbReference type="SUPFAM" id="SSF56317">
    <property type="entry name" value="Carbon-nitrogen hydrolase"/>
    <property type="match status" value="1"/>
</dbReference>
<reference evidence="4 5" key="1">
    <citation type="journal article" date="2019" name="Biochem. Eng. J.">
        <title>Metabolic engineering of the marine bacteria Neptunomonas concharum for the production of acetoin and meso-2,3-butanediol from acetate.</title>
        <authorList>
            <person name="Li W."/>
            <person name="Pu N."/>
            <person name="Liu C.-X."/>
            <person name="Yuan Q.-P."/>
            <person name="Li Z.-J."/>
        </authorList>
    </citation>
    <scope>NUCLEOTIDE SEQUENCE [LARGE SCALE GENOMIC DNA]</scope>
    <source>
        <strain evidence="4 5">JCM17730</strain>
    </source>
</reference>
<protein>
    <submittedName>
        <fullName evidence="4">Carbon-nitrogen hydrolase family protein</fullName>
    </submittedName>
</protein>
<dbReference type="InterPro" id="IPR036526">
    <property type="entry name" value="C-N_Hydrolase_sf"/>
</dbReference>
<dbReference type="InterPro" id="IPR001110">
    <property type="entry name" value="UPF0012_CS"/>
</dbReference>
<evidence type="ECO:0000259" key="3">
    <source>
        <dbReference type="PROSITE" id="PS50263"/>
    </source>
</evidence>
<dbReference type="CDD" id="cd07572">
    <property type="entry name" value="nit"/>
    <property type="match status" value="1"/>
</dbReference>
<evidence type="ECO:0000313" key="4">
    <source>
        <dbReference type="EMBL" id="QEQ97462.1"/>
    </source>
</evidence>
<dbReference type="InterPro" id="IPR045254">
    <property type="entry name" value="Nit1/2_C-N_Hydrolase"/>
</dbReference>
<dbReference type="PANTHER" id="PTHR23088">
    <property type="entry name" value="NITRILASE-RELATED"/>
    <property type="match status" value="1"/>
</dbReference>
<proteinExistence type="inferred from homology"/>
<gene>
    <name evidence="4" type="ORF">F0U83_12455</name>
</gene>
<keyword evidence="5" id="KW-1185">Reference proteome</keyword>
<evidence type="ECO:0000256" key="2">
    <source>
        <dbReference type="ARBA" id="ARBA00022801"/>
    </source>
</evidence>
<dbReference type="PROSITE" id="PS01227">
    <property type="entry name" value="UPF0012"/>
    <property type="match status" value="1"/>
</dbReference>
<dbReference type="Gene3D" id="3.60.110.10">
    <property type="entry name" value="Carbon-nitrogen hydrolase"/>
    <property type="match status" value="1"/>
</dbReference>
<keyword evidence="2 4" id="KW-0378">Hydrolase</keyword>
<accession>A0A5P1RDU7</accession>
<dbReference type="KEGG" id="ncu:F0U83_12455"/>
<evidence type="ECO:0000256" key="1">
    <source>
        <dbReference type="ARBA" id="ARBA00010613"/>
    </source>
</evidence>